<evidence type="ECO:0000313" key="2">
    <source>
        <dbReference type="EMBL" id="PCS06850.1"/>
    </source>
</evidence>
<name>A0A2A5S084_9LACT</name>
<accession>A0A2A5S084</accession>
<feature type="compositionally biased region" description="Basic and acidic residues" evidence="1">
    <location>
        <begin position="168"/>
        <end position="177"/>
    </location>
</feature>
<gene>
    <name evidence="2" type="ORF">RU86_GL002293</name>
</gene>
<dbReference type="AlphaFoldDB" id="A0A2A5S084"/>
<reference evidence="2 3" key="1">
    <citation type="submission" date="2014-12" db="EMBL/GenBank/DDBJ databases">
        <title>Draft genome sequences of 10 type strains of Lactococcus.</title>
        <authorList>
            <person name="Sun Z."/>
            <person name="Zhong Z."/>
            <person name="Liu W."/>
            <person name="Zhang W."/>
            <person name="Zhang H."/>
        </authorList>
    </citation>
    <scope>NUCLEOTIDE SEQUENCE [LARGE SCALE GENOMIC DNA]</scope>
    <source>
        <strain evidence="2 3">DSM 6634</strain>
    </source>
</reference>
<keyword evidence="3" id="KW-1185">Reference proteome</keyword>
<dbReference type="Proteomes" id="UP000218282">
    <property type="component" value="Unassembled WGS sequence"/>
</dbReference>
<evidence type="ECO:0000256" key="1">
    <source>
        <dbReference type="SAM" id="MobiDB-lite"/>
    </source>
</evidence>
<dbReference type="EMBL" id="JXJW01000009">
    <property type="protein sequence ID" value="PCS06850.1"/>
    <property type="molecule type" value="Genomic_DNA"/>
</dbReference>
<dbReference type="InterPro" id="IPR038620">
    <property type="entry name" value="YdcP-like_sf"/>
</dbReference>
<proteinExistence type="predicted"/>
<organism evidence="2 3">
    <name type="scientific">Pseudolactococcus piscium</name>
    <dbReference type="NCBI Taxonomy" id="1364"/>
    <lineage>
        <taxon>Bacteria</taxon>
        <taxon>Bacillati</taxon>
        <taxon>Bacillota</taxon>
        <taxon>Bacilli</taxon>
        <taxon>Lactobacillales</taxon>
        <taxon>Streptococcaceae</taxon>
        <taxon>Pseudolactococcus</taxon>
    </lineage>
</organism>
<comment type="caution">
    <text evidence="2">The sequence shown here is derived from an EMBL/GenBank/DDBJ whole genome shotgun (WGS) entry which is preliminary data.</text>
</comment>
<sequence length="177" mass="20272">MVEVKKKYGINTFNKAYSVDVDATYGQLTYLETIASERFNYIDTETGAIYDNQDELDKVQLDKNLQKVENTHEISNLYVQAYSEVQKDTMDIAVPLDFDDTKFKMNDSVRLTGKVVARVHPQTKRIEISTANGRTRQEIVADYYFTVSAEGLEKVVADAKPMQSDPQQKPKEENQKK</sequence>
<protein>
    <submittedName>
        <fullName evidence="2">Uncharacterized protein</fullName>
    </submittedName>
</protein>
<feature type="region of interest" description="Disordered" evidence="1">
    <location>
        <begin position="157"/>
        <end position="177"/>
    </location>
</feature>
<dbReference type="Gene3D" id="2.40.50.390">
    <property type="entry name" value="Conjugative transposon protein, DUF961"/>
    <property type="match status" value="1"/>
</dbReference>
<evidence type="ECO:0000313" key="3">
    <source>
        <dbReference type="Proteomes" id="UP000218282"/>
    </source>
</evidence>
<dbReference type="RefSeq" id="WP_096814456.1">
    <property type="nucleotide sequence ID" value="NZ_JXJW01000009.1"/>
</dbReference>